<evidence type="ECO:0000256" key="4">
    <source>
        <dbReference type="ARBA" id="ARBA00023136"/>
    </source>
</evidence>
<evidence type="ECO:0000313" key="8">
    <source>
        <dbReference type="Proteomes" id="UP000001056"/>
    </source>
</evidence>
<dbReference type="GO" id="GO:0007189">
    <property type="term" value="P:adenylate cyclase-activating G protein-coupled receptor signaling pathway"/>
    <property type="evidence" value="ECO:0007669"/>
    <property type="project" value="TreeGrafter"/>
</dbReference>
<dbReference type="GO" id="GO:0005886">
    <property type="term" value="C:plasma membrane"/>
    <property type="evidence" value="ECO:0007669"/>
    <property type="project" value="TreeGrafter"/>
</dbReference>
<reference evidence="8" key="1">
    <citation type="journal article" date="2015" name="Genome Announc.">
        <title>Draft genome sequence of the cellulolytic fungus Chaetomium globosum.</title>
        <authorList>
            <person name="Cuomo C.A."/>
            <person name="Untereiner W.A."/>
            <person name="Ma L.-J."/>
            <person name="Grabherr M."/>
            <person name="Birren B.W."/>
        </authorList>
    </citation>
    <scope>NUCLEOTIDE SEQUENCE [LARGE SCALE GENOMIC DNA]</scope>
    <source>
        <strain evidence="8">ATCC 6205 / CBS 148.51 / DSM 1962 / NBRC 6347 / NRRL 1970</strain>
    </source>
</reference>
<keyword evidence="8" id="KW-1185">Reference proteome</keyword>
<keyword evidence="2 6" id="KW-0812">Transmembrane</keyword>
<evidence type="ECO:0000256" key="5">
    <source>
        <dbReference type="SAM" id="MobiDB-lite"/>
    </source>
</evidence>
<organism evidence="7 8">
    <name type="scientific">Chaetomium globosum (strain ATCC 6205 / CBS 148.51 / DSM 1962 / NBRC 6347 / NRRL 1970)</name>
    <name type="common">Soil fungus</name>
    <dbReference type="NCBI Taxonomy" id="306901"/>
    <lineage>
        <taxon>Eukaryota</taxon>
        <taxon>Fungi</taxon>
        <taxon>Dikarya</taxon>
        <taxon>Ascomycota</taxon>
        <taxon>Pezizomycotina</taxon>
        <taxon>Sordariomycetes</taxon>
        <taxon>Sordariomycetidae</taxon>
        <taxon>Sordariales</taxon>
        <taxon>Chaetomiaceae</taxon>
        <taxon>Chaetomium</taxon>
    </lineage>
</organism>
<dbReference type="HOGENOM" id="CLU_024810_0_1_1"/>
<keyword evidence="3 6" id="KW-1133">Transmembrane helix</keyword>
<dbReference type="VEuPathDB" id="FungiDB:CHGG_01216"/>
<feature type="transmembrane region" description="Helical" evidence="6">
    <location>
        <begin position="317"/>
        <end position="342"/>
    </location>
</feature>
<gene>
    <name evidence="7" type="ORF">CHGG_01216</name>
</gene>
<evidence type="ECO:0000256" key="2">
    <source>
        <dbReference type="ARBA" id="ARBA00022692"/>
    </source>
</evidence>
<comment type="subcellular location">
    <subcellularLocation>
        <location evidence="1">Membrane</location>
        <topology evidence="1">Multi-pass membrane protein</topology>
    </subcellularLocation>
</comment>
<feature type="transmembrane region" description="Helical" evidence="6">
    <location>
        <begin position="29"/>
        <end position="48"/>
    </location>
</feature>
<evidence type="ECO:0000256" key="1">
    <source>
        <dbReference type="ARBA" id="ARBA00004141"/>
    </source>
</evidence>
<dbReference type="AlphaFoldDB" id="Q2HEY8"/>
<feature type="transmembrane region" description="Helical" evidence="6">
    <location>
        <begin position="92"/>
        <end position="109"/>
    </location>
</feature>
<evidence type="ECO:0000256" key="6">
    <source>
        <dbReference type="SAM" id="Phobius"/>
    </source>
</evidence>
<feature type="transmembrane region" description="Helical" evidence="6">
    <location>
        <begin position="277"/>
        <end position="297"/>
    </location>
</feature>
<dbReference type="EMBL" id="CH408029">
    <property type="protein sequence ID" value="EAQ92981.1"/>
    <property type="molecule type" value="Genomic_DNA"/>
</dbReference>
<sequence length="461" mass="49917">MDGLRTVPRESSMNLTDEERATLQHVERLGAALSLVGVCLIFITYGFFPRVRTVPNTFIFFASIANVGASIACLIGYSGILAGDSSALCQGQAFLLEIVIYVAVGYHVFHHRNQLRNLTLSNQARDAYCAERKESEKEQQSYGTVTTEVRVTAESSGSPTPPSTPAGSIAPVLNRPSTAAANAPWGQPHDDDNYDVNAHPTAFTTRGRGSSRGHTHSTTTHAGINPHHPTPFTTTLTISSSHPPKPPKRPHTSLPTRLARTWRKFQRKLATLDPIKLAYLRTSFVFALSILVTWTPSSINRVYSLAYPTRTSYGLNLASAVVLPLQGLWNATIFAAASWHILREEWLEARRRGRGCGGFWCAGVRGGARRLSSGAGGHVGGLGGGGGGVGGGGYEERGGQVALSLSGQGFRSRDGGLPEGRELTTMPRVANGRKRRRWILPREGPYTQEMDDQLLGAFQCR</sequence>
<dbReference type="RefSeq" id="XP_001220437.1">
    <property type="nucleotide sequence ID" value="XM_001220436.1"/>
</dbReference>
<dbReference type="PANTHER" id="PTHR23112">
    <property type="entry name" value="G PROTEIN-COUPLED RECEPTOR 157-RELATED"/>
    <property type="match status" value="1"/>
</dbReference>
<feature type="transmembrane region" description="Helical" evidence="6">
    <location>
        <begin position="60"/>
        <end position="80"/>
    </location>
</feature>
<accession>Q2HEY8</accession>
<feature type="region of interest" description="Disordered" evidence="5">
    <location>
        <begin position="131"/>
        <end position="255"/>
    </location>
</feature>
<keyword evidence="4 6" id="KW-0472">Membrane</keyword>
<feature type="compositionally biased region" description="Low complexity" evidence="5">
    <location>
        <begin position="216"/>
        <end position="242"/>
    </location>
</feature>
<dbReference type="Gene3D" id="1.20.1070.10">
    <property type="entry name" value="Rhodopsin 7-helix transmembrane proteins"/>
    <property type="match status" value="1"/>
</dbReference>
<dbReference type="GO" id="GO:0004930">
    <property type="term" value="F:G protein-coupled receptor activity"/>
    <property type="evidence" value="ECO:0007669"/>
    <property type="project" value="TreeGrafter"/>
</dbReference>
<protein>
    <submittedName>
        <fullName evidence="7">Uncharacterized protein</fullName>
    </submittedName>
</protein>
<name>Q2HEY8_CHAGB</name>
<evidence type="ECO:0000313" key="7">
    <source>
        <dbReference type="EMBL" id="EAQ92981.1"/>
    </source>
</evidence>
<dbReference type="Proteomes" id="UP000001056">
    <property type="component" value="Unassembled WGS sequence"/>
</dbReference>
<dbReference type="OrthoDB" id="18453at2759"/>
<dbReference type="eggNOG" id="ENOG502QTGV">
    <property type="taxonomic scope" value="Eukaryota"/>
</dbReference>
<evidence type="ECO:0000256" key="3">
    <source>
        <dbReference type="ARBA" id="ARBA00022989"/>
    </source>
</evidence>
<dbReference type="InParanoid" id="Q2HEY8"/>
<feature type="compositionally biased region" description="Polar residues" evidence="5">
    <location>
        <begin position="140"/>
        <end position="149"/>
    </location>
</feature>
<dbReference type="GeneID" id="4387675"/>
<dbReference type="OMA" id="LYAYYIP"/>
<proteinExistence type="predicted"/>
<dbReference type="PANTHER" id="PTHR23112:SF0">
    <property type="entry name" value="TRANSMEMBRANE PROTEIN 116"/>
    <property type="match status" value="1"/>
</dbReference>